<name>A0A9W4WZY8_9GLOM</name>
<evidence type="ECO:0000313" key="11">
    <source>
        <dbReference type="Proteomes" id="UP001153678"/>
    </source>
</evidence>
<comment type="subcellular location">
    <subcellularLocation>
        <location evidence="1">Nucleus</location>
    </subcellularLocation>
</comment>
<feature type="transmembrane region" description="Helical" evidence="7">
    <location>
        <begin position="783"/>
        <end position="806"/>
    </location>
</feature>
<keyword evidence="7" id="KW-0812">Transmembrane</keyword>
<sequence>MNKFNILILLWLLILYFNCFILIKGQDDKPIENKKYTTINHLEEEQGLEAYRLLLNKDGGSLIIMVKWLNSSCIEPRIIFRVLKKNGEIKSIEIPNNNYIPDFNFCLVKNFEGVEELIVKWYALQPHQLLITYLNSSDINEATYYGLLFSLEGDYVNTIVLSAAYIKREELLPNAKVVVNLQQGGGFLFVDYLSNTYNIHWIHFSDPNVNGTCQILQNGMIEQATRINNNLPIHYDAFSLMLEGGFGIIFSNRSQPLIVNESNNRMLSNAEKLHWKFKMISNMNDFITDPPLHVYVTMINNAGNNEIIGPFLIYQTPLPDLRVDYMVCDVAYVSVGYICILKLVSSMNQEYWLKLSFLSYGSVSHIDKIVADLAMKGLPNLVKDYGYDNPNIVGTDPPNNATIPLRSHIVKIFFKIRVELSTKYIVIYRSTNTEEKFRQKMVANDNRYVTLSDDGMTLNIQVLECTFNTPNAGYFVRLEYNSIKDADNKEPLFGIKANVYRLTTANEKPDTKIFTPSIKGILRLTSNGTEYFESLTQIGKDDFLQNLLKCVSESVPVDLSRLSLAKCCQIYEAPANNEKQIIIGIRIAQTKDLNSPSTYQIMKDLDMMIKSPISYTSQCNGSEHIDNTYGFEQGGDFFEEKKYELLGVGSTFGLISAGLFVLKLKHREANLYALIRAAFSLIDFVVDFLFLINNAPNVPSLYVPTLIIFILPLIINMISSIKLLIKEITSNPPFYEWVKEYTGILGIFTLISCMEIEVLNILVSNLGGLNYFNAPLTDNSLELIFRVSSVCFFIEDIPQLVIMIIYTQKIVKYNVIQVIAVLSSVLVVLLGLITRIYKALVHFKDTYYDTQSQDDLMMSTNMQLGQMSSSLQRASTQSRSSQQLHPLSPRQQYSPQPLQSVANEDLMDIDSDTRSSTLEQKTAESLAASAAAAAVPQQVPPIAPFAFIYGNISSYPEISTSNAMDFDMEDASSQHLLPKRKVQQLVDQIDPKERLEPEVEEILIELADELISSVVSFACLLAKHRKSETLEVKDLQLHLGFASDEIRSVRKPVVPVGHQQTLAAVMQAKANKAMSVHPTK</sequence>
<feature type="transmembrane region" description="Helical" evidence="7">
    <location>
        <begin position="818"/>
        <end position="837"/>
    </location>
</feature>
<dbReference type="Pfam" id="PF03847">
    <property type="entry name" value="TFIID_20kDa"/>
    <property type="match status" value="1"/>
</dbReference>
<evidence type="ECO:0000256" key="4">
    <source>
        <dbReference type="ARBA" id="ARBA00023163"/>
    </source>
</evidence>
<feature type="transmembrane region" description="Helical" evidence="7">
    <location>
        <begin position="701"/>
        <end position="721"/>
    </location>
</feature>
<keyword evidence="7" id="KW-1133">Transmembrane helix</keyword>
<keyword evidence="3" id="KW-0805">Transcription regulation</keyword>
<feature type="transmembrane region" description="Helical" evidence="7">
    <location>
        <begin position="674"/>
        <end position="695"/>
    </location>
</feature>
<evidence type="ECO:0000256" key="2">
    <source>
        <dbReference type="ARBA" id="ARBA00007530"/>
    </source>
</evidence>
<dbReference type="CDD" id="cd07981">
    <property type="entry name" value="HFD_TAF12"/>
    <property type="match status" value="1"/>
</dbReference>
<feature type="compositionally biased region" description="Low complexity" evidence="6">
    <location>
        <begin position="869"/>
        <end position="884"/>
    </location>
</feature>
<dbReference type="InterPro" id="IPR009072">
    <property type="entry name" value="Histone-fold"/>
</dbReference>
<comment type="caution">
    <text evidence="10">The sequence shown here is derived from an EMBL/GenBank/DDBJ whole genome shotgun (WGS) entry which is preliminary data.</text>
</comment>
<dbReference type="PANTHER" id="PTHR12264">
    <property type="entry name" value="TRANSCRIPTION INITIATION FACTOR TFIID SUBUNIT 12"/>
    <property type="match status" value="1"/>
</dbReference>
<keyword evidence="8" id="KW-0732">Signal</keyword>
<evidence type="ECO:0000313" key="10">
    <source>
        <dbReference type="EMBL" id="CAI2176186.1"/>
    </source>
</evidence>
<evidence type="ECO:0000256" key="8">
    <source>
        <dbReference type="SAM" id="SignalP"/>
    </source>
</evidence>
<evidence type="ECO:0000256" key="1">
    <source>
        <dbReference type="ARBA" id="ARBA00004123"/>
    </source>
</evidence>
<evidence type="ECO:0000256" key="5">
    <source>
        <dbReference type="ARBA" id="ARBA00023242"/>
    </source>
</evidence>
<keyword evidence="4" id="KW-0804">Transcription</keyword>
<dbReference type="EMBL" id="CAMKVN010001468">
    <property type="protein sequence ID" value="CAI2176186.1"/>
    <property type="molecule type" value="Genomic_DNA"/>
</dbReference>
<proteinExistence type="inferred from homology"/>
<evidence type="ECO:0000259" key="9">
    <source>
        <dbReference type="Pfam" id="PF03847"/>
    </source>
</evidence>
<evidence type="ECO:0000256" key="7">
    <source>
        <dbReference type="SAM" id="Phobius"/>
    </source>
</evidence>
<dbReference type="GO" id="GO:0051123">
    <property type="term" value="P:RNA polymerase II preinitiation complex assembly"/>
    <property type="evidence" value="ECO:0007669"/>
    <property type="project" value="TreeGrafter"/>
</dbReference>
<comment type="similarity">
    <text evidence="2">Belongs to the TAF12 family.</text>
</comment>
<dbReference type="InterPro" id="IPR037794">
    <property type="entry name" value="TAF12"/>
</dbReference>
<keyword evidence="11" id="KW-1185">Reference proteome</keyword>
<dbReference type="Proteomes" id="UP001153678">
    <property type="component" value="Unassembled WGS sequence"/>
</dbReference>
<protein>
    <submittedName>
        <fullName evidence="10">13744_t:CDS:1</fullName>
    </submittedName>
</protein>
<feature type="chain" id="PRO_5040983898" evidence="8">
    <location>
        <begin position="26"/>
        <end position="1080"/>
    </location>
</feature>
<dbReference type="GO" id="GO:0000124">
    <property type="term" value="C:SAGA complex"/>
    <property type="evidence" value="ECO:0007669"/>
    <property type="project" value="InterPro"/>
</dbReference>
<feature type="signal peptide" evidence="8">
    <location>
        <begin position="1"/>
        <end position="25"/>
    </location>
</feature>
<dbReference type="Gene3D" id="1.10.20.10">
    <property type="entry name" value="Histone, subunit A"/>
    <property type="match status" value="1"/>
</dbReference>
<dbReference type="GO" id="GO:0005669">
    <property type="term" value="C:transcription factor TFIID complex"/>
    <property type="evidence" value="ECO:0007669"/>
    <property type="project" value="InterPro"/>
</dbReference>
<feature type="transmembrane region" description="Helical" evidence="7">
    <location>
        <begin position="645"/>
        <end position="662"/>
    </location>
</feature>
<dbReference type="InterPro" id="IPR003228">
    <property type="entry name" value="TFIID_TAF12_dom"/>
</dbReference>
<dbReference type="GO" id="GO:0046982">
    <property type="term" value="F:protein heterodimerization activity"/>
    <property type="evidence" value="ECO:0007669"/>
    <property type="project" value="InterPro"/>
</dbReference>
<gene>
    <name evidence="10" type="ORF">FWILDA_LOCUS7462</name>
</gene>
<reference evidence="10" key="1">
    <citation type="submission" date="2022-08" db="EMBL/GenBank/DDBJ databases">
        <authorList>
            <person name="Kallberg Y."/>
            <person name="Tangrot J."/>
            <person name="Rosling A."/>
        </authorList>
    </citation>
    <scope>NUCLEOTIDE SEQUENCE</scope>
    <source>
        <strain evidence="10">Wild A</strain>
    </source>
</reference>
<evidence type="ECO:0000256" key="3">
    <source>
        <dbReference type="ARBA" id="ARBA00023015"/>
    </source>
</evidence>
<feature type="domain" description="Transcription initiation factor TFIID subunit 12" evidence="9">
    <location>
        <begin position="979"/>
        <end position="1039"/>
    </location>
</feature>
<dbReference type="GO" id="GO:0003677">
    <property type="term" value="F:DNA binding"/>
    <property type="evidence" value="ECO:0007669"/>
    <property type="project" value="TreeGrafter"/>
</dbReference>
<dbReference type="PANTHER" id="PTHR12264:SF21">
    <property type="entry name" value="TRANSCRIPTION INITIATION FACTOR TFIID SUBUNIT 12"/>
    <property type="match status" value="1"/>
</dbReference>
<evidence type="ECO:0000256" key="6">
    <source>
        <dbReference type="SAM" id="MobiDB-lite"/>
    </source>
</evidence>
<accession>A0A9W4WZY8</accession>
<dbReference type="GO" id="GO:0017025">
    <property type="term" value="F:TBP-class protein binding"/>
    <property type="evidence" value="ECO:0007669"/>
    <property type="project" value="TreeGrafter"/>
</dbReference>
<keyword evidence="5" id="KW-0539">Nucleus</keyword>
<organism evidence="10 11">
    <name type="scientific">Funneliformis geosporum</name>
    <dbReference type="NCBI Taxonomy" id="1117311"/>
    <lineage>
        <taxon>Eukaryota</taxon>
        <taxon>Fungi</taxon>
        <taxon>Fungi incertae sedis</taxon>
        <taxon>Mucoromycota</taxon>
        <taxon>Glomeromycotina</taxon>
        <taxon>Glomeromycetes</taxon>
        <taxon>Glomerales</taxon>
        <taxon>Glomeraceae</taxon>
        <taxon>Funneliformis</taxon>
    </lineage>
</organism>
<feature type="transmembrane region" description="Helical" evidence="7">
    <location>
        <begin position="741"/>
        <end position="763"/>
    </location>
</feature>
<keyword evidence="7" id="KW-0472">Membrane</keyword>
<dbReference type="OrthoDB" id="2193432at2759"/>
<dbReference type="SUPFAM" id="SSF47113">
    <property type="entry name" value="Histone-fold"/>
    <property type="match status" value="1"/>
</dbReference>
<feature type="region of interest" description="Disordered" evidence="6">
    <location>
        <begin position="869"/>
        <end position="896"/>
    </location>
</feature>
<dbReference type="AlphaFoldDB" id="A0A9W4WZY8"/>